<evidence type="ECO:0000259" key="4">
    <source>
        <dbReference type="PROSITE" id="PS50887"/>
    </source>
</evidence>
<proteinExistence type="predicted"/>
<dbReference type="Proteomes" id="UP001157353">
    <property type="component" value="Unassembled WGS sequence"/>
</dbReference>
<keyword evidence="3" id="KW-0175">Coiled coil</keyword>
<reference evidence="6" key="1">
    <citation type="journal article" date="2019" name="Int. J. Syst. Evol. Microbiol.">
        <title>The Global Catalogue of Microorganisms (GCM) 10K type strain sequencing project: providing services to taxonomists for standard genome sequencing and annotation.</title>
        <authorList>
            <consortium name="The Broad Institute Genomics Platform"/>
            <consortium name="The Broad Institute Genome Sequencing Center for Infectious Disease"/>
            <person name="Wu L."/>
            <person name="Ma J."/>
        </authorList>
    </citation>
    <scope>NUCLEOTIDE SEQUENCE [LARGE SCALE GENOMIC DNA]</scope>
    <source>
        <strain evidence="6">NBRC 103166</strain>
    </source>
</reference>
<dbReference type="InterPro" id="IPR000160">
    <property type="entry name" value="GGDEF_dom"/>
</dbReference>
<accession>A0ABQ6E404</accession>
<dbReference type="InterPro" id="IPR048516">
    <property type="entry name" value="DGCcoil"/>
</dbReference>
<dbReference type="Pfam" id="PF00990">
    <property type="entry name" value="GGDEF"/>
    <property type="match status" value="1"/>
</dbReference>
<evidence type="ECO:0000256" key="2">
    <source>
        <dbReference type="ARBA" id="ARBA00034247"/>
    </source>
</evidence>
<protein>
    <recommendedName>
        <fullName evidence="1">diguanylate cyclase</fullName>
        <ecNumber evidence="1">2.7.7.65</ecNumber>
    </recommendedName>
</protein>
<dbReference type="NCBIfam" id="TIGR00254">
    <property type="entry name" value="GGDEF"/>
    <property type="match status" value="1"/>
</dbReference>
<name>A0ABQ6E404_9GAMM</name>
<keyword evidence="6" id="KW-1185">Reference proteome</keyword>
<dbReference type="CDD" id="cd01949">
    <property type="entry name" value="GGDEF"/>
    <property type="match status" value="1"/>
</dbReference>
<evidence type="ECO:0000313" key="5">
    <source>
        <dbReference type="EMBL" id="GLS91943.1"/>
    </source>
</evidence>
<feature type="coiled-coil region" evidence="3">
    <location>
        <begin position="289"/>
        <end position="323"/>
    </location>
</feature>
<dbReference type="SUPFAM" id="SSF55073">
    <property type="entry name" value="Nucleotide cyclase"/>
    <property type="match status" value="1"/>
</dbReference>
<dbReference type="EC" id="2.7.7.65" evidence="1"/>
<dbReference type="Gene3D" id="3.30.70.270">
    <property type="match status" value="1"/>
</dbReference>
<evidence type="ECO:0000256" key="3">
    <source>
        <dbReference type="SAM" id="Coils"/>
    </source>
</evidence>
<gene>
    <name evidence="5" type="ORF">GCM10007916_30130</name>
</gene>
<feature type="domain" description="GGDEF" evidence="4">
    <location>
        <begin position="354"/>
        <end position="486"/>
    </location>
</feature>
<dbReference type="SMART" id="SM00267">
    <property type="entry name" value="GGDEF"/>
    <property type="match status" value="1"/>
</dbReference>
<dbReference type="RefSeq" id="WP_284205035.1">
    <property type="nucleotide sequence ID" value="NZ_BSPQ01000016.1"/>
</dbReference>
<evidence type="ECO:0000313" key="6">
    <source>
        <dbReference type="Proteomes" id="UP001157353"/>
    </source>
</evidence>
<dbReference type="PANTHER" id="PTHR45138">
    <property type="entry name" value="REGULATORY COMPONENTS OF SENSORY TRANSDUCTION SYSTEM"/>
    <property type="match status" value="1"/>
</dbReference>
<dbReference type="InterPro" id="IPR050469">
    <property type="entry name" value="Diguanylate_Cyclase"/>
</dbReference>
<comment type="caution">
    <text evidence="5">The sequence shown here is derived from an EMBL/GenBank/DDBJ whole genome shotgun (WGS) entry which is preliminary data.</text>
</comment>
<sequence>MPSPLATLKLLKQLLKRTSRQSKKFDRYQQSFLSKLQHSSSGAVIEDLYDDCVEQLNELHFPIEDTLSEGRLIVSQSQLQLKKLSNLSEASTKRVNDSTQISPPYTILEHHTELTNIIKIYQRVVIELNKNKNIQSSAHDDAPLIANICDELQQVILDLDVGRSYSKKLEEIRVKISNEEDPLLLPQYCLQIISIIIDSNREERRSSRHFLYTLNDSLTQFYLDFAKNIKQAENSFKDQEECVKSIQKQSTALKKVTVESKDLLTLQKHIYDYVYNVEQMILARESTKEQQVRHQFQGMVRQIKELQNETKNYQKTLKHQSQQLHVDFLTKIPNRAAWSERLQIEYTRYKRYEHPLTIAVIDIDKFKVINDTFGHLAGDKVLNVIAQTLQKLVRNTDFIARFGGEEFALLLPEITNQQSQIALEKLRCAIKNIPFKFKKQSISITISIGCTSFQKEDDIESAFERADQALYHAKSNGRNRVVNFDNSLVTS</sequence>
<dbReference type="EMBL" id="BSPQ01000016">
    <property type="protein sequence ID" value="GLS91943.1"/>
    <property type="molecule type" value="Genomic_DNA"/>
</dbReference>
<evidence type="ECO:0000256" key="1">
    <source>
        <dbReference type="ARBA" id="ARBA00012528"/>
    </source>
</evidence>
<dbReference type="InterPro" id="IPR029787">
    <property type="entry name" value="Nucleotide_cyclase"/>
</dbReference>
<comment type="catalytic activity">
    <reaction evidence="2">
        <text>2 GTP = 3',3'-c-di-GMP + 2 diphosphate</text>
        <dbReference type="Rhea" id="RHEA:24898"/>
        <dbReference type="ChEBI" id="CHEBI:33019"/>
        <dbReference type="ChEBI" id="CHEBI:37565"/>
        <dbReference type="ChEBI" id="CHEBI:58805"/>
        <dbReference type="EC" id="2.7.7.65"/>
    </reaction>
</comment>
<dbReference type="InterPro" id="IPR043128">
    <property type="entry name" value="Rev_trsase/Diguanyl_cyclase"/>
</dbReference>
<dbReference type="PROSITE" id="PS50887">
    <property type="entry name" value="GGDEF"/>
    <property type="match status" value="1"/>
</dbReference>
<dbReference type="PANTHER" id="PTHR45138:SF9">
    <property type="entry name" value="DIGUANYLATE CYCLASE DGCM-RELATED"/>
    <property type="match status" value="1"/>
</dbReference>
<organism evidence="5 6">
    <name type="scientific">Psychromonas marina</name>
    <dbReference type="NCBI Taxonomy" id="88364"/>
    <lineage>
        <taxon>Bacteria</taxon>
        <taxon>Pseudomonadati</taxon>
        <taxon>Pseudomonadota</taxon>
        <taxon>Gammaproteobacteria</taxon>
        <taxon>Alteromonadales</taxon>
        <taxon>Psychromonadaceae</taxon>
        <taxon>Psychromonas</taxon>
    </lineage>
</organism>
<dbReference type="Pfam" id="PF20975">
    <property type="entry name" value="DGCcoil"/>
    <property type="match status" value="1"/>
</dbReference>